<dbReference type="CDD" id="cd18787">
    <property type="entry name" value="SF2_C_DEAD"/>
    <property type="match status" value="1"/>
</dbReference>
<evidence type="ECO:0000256" key="4">
    <source>
        <dbReference type="ARBA" id="ARBA00022840"/>
    </source>
</evidence>
<dbReference type="InterPro" id="IPR014014">
    <property type="entry name" value="RNA_helicase_DEAD_Q_motif"/>
</dbReference>
<dbReference type="PROSITE" id="PS51195">
    <property type="entry name" value="Q_MOTIF"/>
    <property type="match status" value="1"/>
</dbReference>
<feature type="domain" description="DEAD-box RNA helicase Q" evidence="11">
    <location>
        <begin position="63"/>
        <end position="91"/>
    </location>
</feature>
<dbReference type="Pfam" id="PF00271">
    <property type="entry name" value="Helicase_C"/>
    <property type="match status" value="1"/>
</dbReference>
<dbReference type="InterPro" id="IPR044742">
    <property type="entry name" value="DEAD/DEAH_RhlB"/>
</dbReference>
<dbReference type="SUPFAM" id="SSF52540">
    <property type="entry name" value="P-loop containing nucleoside triphosphate hydrolases"/>
    <property type="match status" value="2"/>
</dbReference>
<dbReference type="PROSITE" id="PS00039">
    <property type="entry name" value="DEAD_ATP_HELICASE"/>
    <property type="match status" value="1"/>
</dbReference>
<dbReference type="SMART" id="SM00487">
    <property type="entry name" value="DEXDc"/>
    <property type="match status" value="1"/>
</dbReference>
<dbReference type="CDD" id="cd00268">
    <property type="entry name" value="DEADc"/>
    <property type="match status" value="1"/>
</dbReference>
<dbReference type="PROSITE" id="PS51192">
    <property type="entry name" value="HELICASE_ATP_BIND_1"/>
    <property type="match status" value="1"/>
</dbReference>
<evidence type="ECO:0000259" key="10">
    <source>
        <dbReference type="PROSITE" id="PS51194"/>
    </source>
</evidence>
<keyword evidence="2 7" id="KW-0378">Hydrolase</keyword>
<dbReference type="PANTHER" id="PTHR47959">
    <property type="entry name" value="ATP-DEPENDENT RNA HELICASE RHLE-RELATED"/>
    <property type="match status" value="1"/>
</dbReference>
<feature type="region of interest" description="Disordered" evidence="8">
    <location>
        <begin position="1"/>
        <end position="47"/>
    </location>
</feature>
<dbReference type="SMART" id="SM00490">
    <property type="entry name" value="HELICc"/>
    <property type="match status" value="1"/>
</dbReference>
<evidence type="ECO:0000256" key="3">
    <source>
        <dbReference type="ARBA" id="ARBA00022806"/>
    </source>
</evidence>
<reference evidence="12 13" key="1">
    <citation type="submission" date="2021-12" db="EMBL/GenBank/DDBJ databases">
        <title>Discovery of the Pendulisporaceae a myxobacterial family with distinct sporulation behavior and unique specialized metabolism.</title>
        <authorList>
            <person name="Garcia R."/>
            <person name="Popoff A."/>
            <person name="Bader C.D."/>
            <person name="Loehr J."/>
            <person name="Walesch S."/>
            <person name="Walt C."/>
            <person name="Boldt J."/>
            <person name="Bunk B."/>
            <person name="Haeckl F.J.F.P.J."/>
            <person name="Gunesch A.P."/>
            <person name="Birkelbach J."/>
            <person name="Nuebel U."/>
            <person name="Pietschmann T."/>
            <person name="Bach T."/>
            <person name="Mueller R."/>
        </authorList>
    </citation>
    <scope>NUCLEOTIDE SEQUENCE [LARGE SCALE GENOMIC DNA]</scope>
    <source>
        <strain evidence="12 13">MSr11954</strain>
    </source>
</reference>
<dbReference type="InterPro" id="IPR011545">
    <property type="entry name" value="DEAD/DEAH_box_helicase_dom"/>
</dbReference>
<dbReference type="Pfam" id="PF00270">
    <property type="entry name" value="DEAD"/>
    <property type="match status" value="1"/>
</dbReference>
<evidence type="ECO:0000256" key="1">
    <source>
        <dbReference type="ARBA" id="ARBA00022741"/>
    </source>
</evidence>
<dbReference type="PROSITE" id="PS51194">
    <property type="entry name" value="HELICASE_CTER"/>
    <property type="match status" value="1"/>
</dbReference>
<keyword evidence="13" id="KW-1185">Reference proteome</keyword>
<dbReference type="GO" id="GO:0004386">
    <property type="term" value="F:helicase activity"/>
    <property type="evidence" value="ECO:0007669"/>
    <property type="project" value="UniProtKB-KW"/>
</dbReference>
<dbReference type="InterPro" id="IPR027417">
    <property type="entry name" value="P-loop_NTPase"/>
</dbReference>
<organism evidence="12 13">
    <name type="scientific">Pendulispora albinea</name>
    <dbReference type="NCBI Taxonomy" id="2741071"/>
    <lineage>
        <taxon>Bacteria</taxon>
        <taxon>Pseudomonadati</taxon>
        <taxon>Myxococcota</taxon>
        <taxon>Myxococcia</taxon>
        <taxon>Myxococcales</taxon>
        <taxon>Sorangiineae</taxon>
        <taxon>Pendulisporaceae</taxon>
        <taxon>Pendulispora</taxon>
    </lineage>
</organism>
<sequence>MSFHSSRRDHRPHGTGGRAARRAHNHHDTDPQAAKARGALAPREPVWAPSPITPEIAQAIAASPFAALGLSEPIVRAIVDERYESPSPVQAEVIPHVLAGRDVLACAQTGTGKTAAFVLPILQRLAAEALPQGPKPIRALVLTPTRELAAQITERATVYGRYLRLRHTVVYGGVNQHRQEIALRAQPDLLVATPGRLLDLLRQGLVKLDGVTHFVVDEADRMLDMGFLPDVRRIFATLPSDRRILLFSATMPATIEALAKTMLRDPVRIAIAPTVTTAESVDQSVMFVSRADKRALLETVLRDDSVQRALVFTRTKHGASRLSEQLDRAGITALAIHGDKTQSARERALDAFRRGSTRVLVATDVAARGIDVDGISHVINFDLPNVAESYVHRIGRTGRGGAVGRAISFCDREERSLLSDIERYIRRRLPVSGGEPPPEPAATPTPSPATNARRPRRYRGTRFR</sequence>
<dbReference type="Proteomes" id="UP001370348">
    <property type="component" value="Chromosome"/>
</dbReference>
<evidence type="ECO:0000256" key="8">
    <source>
        <dbReference type="SAM" id="MobiDB-lite"/>
    </source>
</evidence>
<evidence type="ECO:0000256" key="5">
    <source>
        <dbReference type="ARBA" id="ARBA00038437"/>
    </source>
</evidence>
<keyword evidence="3 7" id="KW-0347">Helicase</keyword>
<evidence type="ECO:0000256" key="2">
    <source>
        <dbReference type="ARBA" id="ARBA00022801"/>
    </source>
</evidence>
<dbReference type="EMBL" id="CP089984">
    <property type="protein sequence ID" value="WXB19886.1"/>
    <property type="molecule type" value="Genomic_DNA"/>
</dbReference>
<evidence type="ECO:0000259" key="11">
    <source>
        <dbReference type="PROSITE" id="PS51195"/>
    </source>
</evidence>
<feature type="domain" description="Helicase ATP-binding" evidence="9">
    <location>
        <begin position="94"/>
        <end position="269"/>
    </location>
</feature>
<accession>A0ABZ2MBM1</accession>
<gene>
    <name evidence="12" type="ORF">LZC94_22010</name>
</gene>
<evidence type="ECO:0000313" key="13">
    <source>
        <dbReference type="Proteomes" id="UP001370348"/>
    </source>
</evidence>
<feature type="domain" description="Helicase C-terminal" evidence="10">
    <location>
        <begin position="292"/>
        <end position="445"/>
    </location>
</feature>
<feature type="compositionally biased region" description="Pro residues" evidence="8">
    <location>
        <begin position="435"/>
        <end position="447"/>
    </location>
</feature>
<feature type="compositionally biased region" description="Basic residues" evidence="8">
    <location>
        <begin position="453"/>
        <end position="464"/>
    </location>
</feature>
<dbReference type="InterPro" id="IPR014001">
    <property type="entry name" value="Helicase_ATP-bd"/>
</dbReference>
<feature type="region of interest" description="Disordered" evidence="8">
    <location>
        <begin position="429"/>
        <end position="464"/>
    </location>
</feature>
<name>A0ABZ2MBM1_9BACT</name>
<proteinExistence type="inferred from homology"/>
<evidence type="ECO:0000256" key="7">
    <source>
        <dbReference type="RuleBase" id="RU000492"/>
    </source>
</evidence>
<feature type="compositionally biased region" description="Basic residues" evidence="8">
    <location>
        <begin position="1"/>
        <end position="25"/>
    </location>
</feature>
<protein>
    <submittedName>
        <fullName evidence="12">DEAD/DEAH box helicase</fullName>
    </submittedName>
</protein>
<keyword evidence="1 7" id="KW-0547">Nucleotide-binding</keyword>
<dbReference type="RefSeq" id="WP_394829484.1">
    <property type="nucleotide sequence ID" value="NZ_CP089984.1"/>
</dbReference>
<keyword evidence="4 7" id="KW-0067">ATP-binding</keyword>
<feature type="short sequence motif" description="Q motif" evidence="6">
    <location>
        <begin position="63"/>
        <end position="91"/>
    </location>
</feature>
<dbReference type="InterPro" id="IPR001650">
    <property type="entry name" value="Helicase_C-like"/>
</dbReference>
<dbReference type="Gene3D" id="3.40.50.300">
    <property type="entry name" value="P-loop containing nucleotide triphosphate hydrolases"/>
    <property type="match status" value="2"/>
</dbReference>
<comment type="similarity">
    <text evidence="5 7">Belongs to the DEAD box helicase family.</text>
</comment>
<dbReference type="InterPro" id="IPR050079">
    <property type="entry name" value="DEAD_box_RNA_helicase"/>
</dbReference>
<evidence type="ECO:0000313" key="12">
    <source>
        <dbReference type="EMBL" id="WXB19886.1"/>
    </source>
</evidence>
<evidence type="ECO:0000259" key="9">
    <source>
        <dbReference type="PROSITE" id="PS51192"/>
    </source>
</evidence>
<dbReference type="PANTHER" id="PTHR47959:SF13">
    <property type="entry name" value="ATP-DEPENDENT RNA HELICASE RHLE"/>
    <property type="match status" value="1"/>
</dbReference>
<evidence type="ECO:0000256" key="6">
    <source>
        <dbReference type="PROSITE-ProRule" id="PRU00552"/>
    </source>
</evidence>
<dbReference type="InterPro" id="IPR000629">
    <property type="entry name" value="RNA-helicase_DEAD-box_CS"/>
</dbReference>